<dbReference type="PANTHER" id="PTHR22993">
    <property type="entry name" value="FORMAMIDOPYRIMIDINE-DNA GLYCOSYLASE"/>
    <property type="match status" value="1"/>
</dbReference>
<evidence type="ECO:0000313" key="8">
    <source>
        <dbReference type="EMBL" id="CAL4790074.1"/>
    </source>
</evidence>
<evidence type="ECO:0000313" key="7">
    <source>
        <dbReference type="EMBL" id="CAI4002762.1"/>
    </source>
</evidence>
<dbReference type="GO" id="GO:0005634">
    <property type="term" value="C:nucleus"/>
    <property type="evidence" value="ECO:0007669"/>
    <property type="project" value="TreeGrafter"/>
</dbReference>
<dbReference type="SMART" id="SM01232">
    <property type="entry name" value="H2TH"/>
    <property type="match status" value="1"/>
</dbReference>
<dbReference type="PANTHER" id="PTHR22993:SF9">
    <property type="entry name" value="FORMAMIDOPYRIMIDINE-DNA GLYCOSYLASE"/>
    <property type="match status" value="1"/>
</dbReference>
<keyword evidence="3" id="KW-0862">Zinc</keyword>
<dbReference type="Proteomes" id="UP001152797">
    <property type="component" value="Unassembled WGS sequence"/>
</dbReference>
<proteinExistence type="predicted"/>
<feature type="domain" description="FPG-type" evidence="6">
    <location>
        <begin position="182"/>
        <end position="216"/>
    </location>
</feature>
<dbReference type="EMBL" id="CAMXCT020003153">
    <property type="protein sequence ID" value="CAL1156137.1"/>
    <property type="molecule type" value="Genomic_DNA"/>
</dbReference>
<dbReference type="Gene3D" id="1.10.8.50">
    <property type="match status" value="1"/>
</dbReference>
<dbReference type="GO" id="GO:0003684">
    <property type="term" value="F:damaged DNA binding"/>
    <property type="evidence" value="ECO:0007669"/>
    <property type="project" value="InterPro"/>
</dbReference>
<dbReference type="PROSITE" id="PS51066">
    <property type="entry name" value="ZF_FPG_2"/>
    <property type="match status" value="1"/>
</dbReference>
<name>A0A9P1D555_9DINO</name>
<dbReference type="EMBL" id="CAMXCT030003153">
    <property type="protein sequence ID" value="CAL4790074.1"/>
    <property type="molecule type" value="Genomic_DNA"/>
</dbReference>
<reference evidence="7" key="1">
    <citation type="submission" date="2022-10" db="EMBL/GenBank/DDBJ databases">
        <authorList>
            <person name="Chen Y."/>
            <person name="Dougan E. K."/>
            <person name="Chan C."/>
            <person name="Rhodes N."/>
            <person name="Thang M."/>
        </authorList>
    </citation>
    <scope>NUCLEOTIDE SEQUENCE</scope>
</reference>
<dbReference type="AlphaFoldDB" id="A0A9P1D555"/>
<dbReference type="InterPro" id="IPR015886">
    <property type="entry name" value="H2TH_FPG"/>
</dbReference>
<dbReference type="InterPro" id="IPR000214">
    <property type="entry name" value="Znf_DNA_glyclase/AP_lyase"/>
</dbReference>
<dbReference type="GO" id="GO:0006284">
    <property type="term" value="P:base-excision repair"/>
    <property type="evidence" value="ECO:0007669"/>
    <property type="project" value="InterPro"/>
</dbReference>
<dbReference type="InterPro" id="IPR010979">
    <property type="entry name" value="Ribosomal_uS13-like_H2TH"/>
</dbReference>
<evidence type="ECO:0000256" key="4">
    <source>
        <dbReference type="PROSITE-ProRule" id="PRU00391"/>
    </source>
</evidence>
<keyword evidence="2 4" id="KW-0863">Zinc-finger</keyword>
<reference evidence="8 9" key="2">
    <citation type="submission" date="2024-05" db="EMBL/GenBank/DDBJ databases">
        <authorList>
            <person name="Chen Y."/>
            <person name="Shah S."/>
            <person name="Dougan E. K."/>
            <person name="Thang M."/>
            <person name="Chan C."/>
        </authorList>
    </citation>
    <scope>NUCLEOTIDE SEQUENCE [LARGE SCALE GENOMIC DNA]</scope>
</reference>
<sequence>GHGGGYLVEQLQSDRSSHFWGPKAEGGGHCRDGTAALALEFGPEPDDERDCGLKFSLWNDLGSSFGLCSHEYLRSVEARSCFDINSSWERFAAKDACRIFRESEELIVDLIMDQSRLPGVGNIIKCEGLFAAHIFPLRRSCELSVAEWMELLLALHRFSDQWYQHCQQSANGQQMGCCHLMRVYGHWNCSECQHPVSLIKEGKRQRITYFCPMCQPHEESHSIPRSHRCEMLITLTPCHCGLQPAVLQVRAGNYAGAWDDRRPYLSCSRRRGSRYDDGGCGLPGPWDGCGFHVWLDDVHTMPECHCKKPALLRRVVGLRENGRHFLRCAQRGAGGCRFRCWLTFNVPVPQRRWRRGAAVRVEGGEQRALEEDSSSPETSSSEKGDVTEGTTSKRTAFTAAGYKTKRWLTR</sequence>
<keyword evidence="1" id="KW-0479">Metal-binding</keyword>
<feature type="region of interest" description="Disordered" evidence="5">
    <location>
        <begin position="362"/>
        <end position="397"/>
    </location>
</feature>
<organism evidence="7">
    <name type="scientific">Cladocopium goreaui</name>
    <dbReference type="NCBI Taxonomy" id="2562237"/>
    <lineage>
        <taxon>Eukaryota</taxon>
        <taxon>Sar</taxon>
        <taxon>Alveolata</taxon>
        <taxon>Dinophyceae</taxon>
        <taxon>Suessiales</taxon>
        <taxon>Symbiodiniaceae</taxon>
        <taxon>Cladocopium</taxon>
    </lineage>
</organism>
<dbReference type="GO" id="GO:0003906">
    <property type="term" value="F:DNA-(apurinic or apyrimidinic site) endonuclease activity"/>
    <property type="evidence" value="ECO:0007669"/>
    <property type="project" value="InterPro"/>
</dbReference>
<dbReference type="GO" id="GO:0019104">
    <property type="term" value="F:DNA N-glycosylase activity"/>
    <property type="evidence" value="ECO:0007669"/>
    <property type="project" value="TreeGrafter"/>
</dbReference>
<keyword evidence="9" id="KW-1185">Reference proteome</keyword>
<dbReference type="EMBL" id="CAMXCT010003153">
    <property type="protein sequence ID" value="CAI4002762.1"/>
    <property type="molecule type" value="Genomic_DNA"/>
</dbReference>
<comment type="caution">
    <text evidence="7">The sequence shown here is derived from an EMBL/GenBank/DDBJ whole genome shotgun (WGS) entry which is preliminary data.</text>
</comment>
<evidence type="ECO:0000256" key="1">
    <source>
        <dbReference type="ARBA" id="ARBA00022723"/>
    </source>
</evidence>
<evidence type="ECO:0000259" key="6">
    <source>
        <dbReference type="PROSITE" id="PS51066"/>
    </source>
</evidence>
<dbReference type="SUPFAM" id="SSF46946">
    <property type="entry name" value="S13-like H2TH domain"/>
    <property type="match status" value="1"/>
</dbReference>
<dbReference type="GO" id="GO:0008270">
    <property type="term" value="F:zinc ion binding"/>
    <property type="evidence" value="ECO:0007669"/>
    <property type="project" value="UniProtKB-KW"/>
</dbReference>
<feature type="non-terminal residue" evidence="7">
    <location>
        <position position="410"/>
    </location>
</feature>
<evidence type="ECO:0000313" key="9">
    <source>
        <dbReference type="Proteomes" id="UP001152797"/>
    </source>
</evidence>
<evidence type="ECO:0000256" key="3">
    <source>
        <dbReference type="ARBA" id="ARBA00022833"/>
    </source>
</evidence>
<accession>A0A9P1D555</accession>
<gene>
    <name evidence="7" type="ORF">C1SCF055_LOCUS28688</name>
</gene>
<evidence type="ECO:0000256" key="5">
    <source>
        <dbReference type="SAM" id="MobiDB-lite"/>
    </source>
</evidence>
<protein>
    <submittedName>
        <fullName evidence="8">FPG-type domain-containing protein</fullName>
    </submittedName>
</protein>
<dbReference type="OrthoDB" id="441647at2759"/>
<evidence type="ECO:0000256" key="2">
    <source>
        <dbReference type="ARBA" id="ARBA00022771"/>
    </source>
</evidence>